<dbReference type="EMBL" id="JACTVA010000024">
    <property type="protein sequence ID" value="MBC9207979.1"/>
    <property type="molecule type" value="Genomic_DNA"/>
</dbReference>
<gene>
    <name evidence="2" type="ORF">IBL26_14130</name>
</gene>
<comment type="caution">
    <text evidence="2">The sequence shown here is derived from an EMBL/GenBank/DDBJ whole genome shotgun (WGS) entry which is preliminary data.</text>
</comment>
<dbReference type="Proteomes" id="UP000626026">
    <property type="component" value="Unassembled WGS sequence"/>
</dbReference>
<name>A0ABR7RMZ7_9PROT</name>
<reference evidence="2 3" key="1">
    <citation type="journal article" date="2013" name="Int. J. Syst. Evol. Microbiol.">
        <title>Roseomonas aerophila sp. nov., isolated from air.</title>
        <authorList>
            <person name="Kim S.J."/>
            <person name="Weon H.Y."/>
            <person name="Ahn J.H."/>
            <person name="Hong S.B."/>
            <person name="Seok S.J."/>
            <person name="Whang K.S."/>
            <person name="Kwon S.W."/>
        </authorList>
    </citation>
    <scope>NUCLEOTIDE SEQUENCE [LARGE SCALE GENOMIC DNA]</scope>
    <source>
        <strain evidence="2 3">NBRC 108923</strain>
    </source>
</reference>
<proteinExistence type="predicted"/>
<keyword evidence="3" id="KW-1185">Reference proteome</keyword>
<dbReference type="RefSeq" id="WP_187785142.1">
    <property type="nucleotide sequence ID" value="NZ_JACTVA010000024.1"/>
</dbReference>
<evidence type="ECO:0000313" key="2">
    <source>
        <dbReference type="EMBL" id="MBC9207979.1"/>
    </source>
</evidence>
<evidence type="ECO:0008006" key="4">
    <source>
        <dbReference type="Google" id="ProtNLM"/>
    </source>
</evidence>
<organism evidence="2 3">
    <name type="scientific">Teichococcus aerophilus</name>
    <dbReference type="NCBI Taxonomy" id="1224513"/>
    <lineage>
        <taxon>Bacteria</taxon>
        <taxon>Pseudomonadati</taxon>
        <taxon>Pseudomonadota</taxon>
        <taxon>Alphaproteobacteria</taxon>
        <taxon>Acetobacterales</taxon>
        <taxon>Roseomonadaceae</taxon>
        <taxon>Roseomonas</taxon>
    </lineage>
</organism>
<protein>
    <recommendedName>
        <fullName evidence="4">Autotransporter domain-containing protein</fullName>
    </recommendedName>
</protein>
<evidence type="ECO:0000256" key="1">
    <source>
        <dbReference type="SAM" id="MobiDB-lite"/>
    </source>
</evidence>
<accession>A0ABR7RMZ7</accession>
<evidence type="ECO:0000313" key="3">
    <source>
        <dbReference type="Proteomes" id="UP000626026"/>
    </source>
</evidence>
<feature type="region of interest" description="Disordered" evidence="1">
    <location>
        <begin position="87"/>
        <end position="132"/>
    </location>
</feature>
<sequence>MRVQNARGRIPGHRAGGGLAASLALLGALAWQPAIAATLSADQLAMLDAATAGMAASERQAILGQVASMTDAQADTYYQSFLKQGATGSPAIPTSTPPATTAPGVTTPGTASGTAAAGTAASGSAEPTPGLPRSNVLVAQAANPPGRSEPYEIRRSTRSLREIEPFISRLASRNLRVSVAGYAASTPLRAELDYRGIKILVSSPANSTAMRLQVPDAGIDRTVAERSRDLSLLGVGRYVAAEDSHLIQKLMRAVVGHTTDDPVAGNPASLLGRMLAMDFRAGAESFASVGEMARLSLGDWGSASVIGWHQFGGNATVNTLAVPLTLGHRFAERWELYAEAVPAVQQIDGRPVYSSMLGTGFHYTLLDSDGLRWRAGASARGGVAGSSEAETVGGLLGGAVTSEVSYQLRPGLTLSGASTVAHYGALPIAYGPYSAKYEVSSTGFRNGVSVSQAIAPIFGMDAALTGSIIDSRFSGTKLAVNAWQEYGALITLGRERPARIGVSYLHGEQGVQGISLRASIDF</sequence>
<feature type="compositionally biased region" description="Low complexity" evidence="1">
    <location>
        <begin position="87"/>
        <end position="128"/>
    </location>
</feature>